<protein>
    <submittedName>
        <fullName evidence="3">Uncharacterized protein</fullName>
    </submittedName>
</protein>
<evidence type="ECO:0000256" key="2">
    <source>
        <dbReference type="SAM" id="SignalP"/>
    </source>
</evidence>
<reference evidence="3" key="1">
    <citation type="submission" date="2012-08" db="EMBL/GenBank/DDBJ databases">
        <title>Genome analysis of Colletotrichum orbiculare and Colletotrichum fructicola.</title>
        <authorList>
            <person name="Gan P.H.P."/>
            <person name="Ikeda K."/>
            <person name="Irieda H."/>
            <person name="Narusaka M."/>
            <person name="O'Connell R.J."/>
            <person name="Narusaka Y."/>
            <person name="Takano Y."/>
            <person name="Kubo Y."/>
            <person name="Shirasu K."/>
        </authorList>
    </citation>
    <scope>NUCLEOTIDE SEQUENCE</scope>
    <source>
        <strain evidence="3">Nara gc5</strain>
    </source>
</reference>
<dbReference type="STRING" id="1213859.L2FSV7"/>
<dbReference type="HOGENOM" id="CLU_035508_0_0_1"/>
<proteinExistence type="predicted"/>
<evidence type="ECO:0000256" key="1">
    <source>
        <dbReference type="SAM" id="MobiDB-lite"/>
    </source>
</evidence>
<keyword evidence="2" id="KW-0732">Signal</keyword>
<accession>L2FSV7</accession>
<dbReference type="EMBL" id="KB020859">
    <property type="protein sequence ID" value="ELA29407.1"/>
    <property type="molecule type" value="Genomic_DNA"/>
</dbReference>
<feature type="signal peptide" evidence="2">
    <location>
        <begin position="1"/>
        <end position="20"/>
    </location>
</feature>
<name>L2FSV7_COLFN</name>
<gene>
    <name evidence="3" type="ORF">CGGC5_10082</name>
</gene>
<organism evidence="3">
    <name type="scientific">Colletotrichum fructicola (strain Nara gc5)</name>
    <name type="common">Anthracnose fungus</name>
    <name type="synonym">Colletotrichum gloeosporioides (strain Nara gc5)</name>
    <dbReference type="NCBI Taxonomy" id="1213859"/>
    <lineage>
        <taxon>Eukaryota</taxon>
        <taxon>Fungi</taxon>
        <taxon>Dikarya</taxon>
        <taxon>Ascomycota</taxon>
        <taxon>Pezizomycotina</taxon>
        <taxon>Sordariomycetes</taxon>
        <taxon>Hypocreomycetidae</taxon>
        <taxon>Glomerellales</taxon>
        <taxon>Glomerellaceae</taxon>
        <taxon>Colletotrichum</taxon>
        <taxon>Colletotrichum gloeosporioides species complex</taxon>
    </lineage>
</organism>
<sequence>MARISTFITALAAVIPRCHCFGVTASNNALVLANAIFTGPGVVVQSATFTGSSASSGTFTGGLGGIGNGAILTTGNAVGALPNGDHYVNNGAAGSDTYCGTNTFNAAILSVSVAIANGYNGVEVEFIMASEEEGGSPDPIGIFLGGQQYAIGYNGAKITAQSPYFSQPIVITPPDSVSSYPGSTPPLLVGIPATGGWLRAVQFSSHNRLRDNNGHCCSRAGVHIDGEGFRHCLGDHNHWGYCNSYVNLYIDDFIELGEFCKFDDSAVHEQYFNRLFHHVHNIFNDDIVKHTRVINYFHRELHDNPHQPIVVHNYSSTVDIRRFDFLKVSEHFSLCSNNVNVLEDDNLFSSHIADFPSKYSGVVQRFFDDVGRVVDAQNLQHGYFHVFPLYEFILKRSFNTRADAIIINHDQFCKQCPFHAHIDISSRHKRRYNPVFNWCASELGQCPYITNQLASQLFFISSESGLIDLQQCPNLSISSLSTSGTGTPGSLVASSPTNPSKILPSNPPSSASVGVPSGLFPTPTETAETSTTQTLVGTPILLSIIAGAAGQPPPSNTPGAP</sequence>
<dbReference type="NCBIfam" id="NF038133">
    <property type="entry name" value="choice_anch_L"/>
    <property type="match status" value="1"/>
</dbReference>
<evidence type="ECO:0000313" key="3">
    <source>
        <dbReference type="EMBL" id="ELA29407.1"/>
    </source>
</evidence>
<feature type="region of interest" description="Disordered" evidence="1">
    <location>
        <begin position="486"/>
        <end position="533"/>
    </location>
</feature>
<dbReference type="AlphaFoldDB" id="L2FSV7"/>
<dbReference type="InterPro" id="IPR049804">
    <property type="entry name" value="Choice_anch_L"/>
</dbReference>
<feature type="compositionally biased region" description="Low complexity" evidence="1">
    <location>
        <begin position="508"/>
        <end position="533"/>
    </location>
</feature>
<feature type="chain" id="PRO_5003958985" evidence="2">
    <location>
        <begin position="21"/>
        <end position="561"/>
    </location>
</feature>